<keyword evidence="1" id="KW-1133">Transmembrane helix</keyword>
<dbReference type="KEGG" id="lem:LEN_4332"/>
<dbReference type="PANTHER" id="PTHR30273">
    <property type="entry name" value="PERIPLASMIC SIGNAL SENSOR AND SIGMA FACTOR ACTIVATOR FECR-RELATED"/>
    <property type="match status" value="1"/>
</dbReference>
<feature type="domain" description="FecR protein" evidence="2">
    <location>
        <begin position="138"/>
        <end position="229"/>
    </location>
</feature>
<reference evidence="4 5" key="1">
    <citation type="journal article" date="2017" name="DNA Res.">
        <title>Complete genome sequence and expression profile of the commercial lytic enzyme producer Lysobacter enzymogenes M497-1.</title>
        <authorList>
            <person name="Takami H."/>
            <person name="Toyoda A."/>
            <person name="Uchiyama I."/>
            <person name="Itoh T."/>
            <person name="Takaki Y."/>
            <person name="Arai W."/>
            <person name="Nishi S."/>
            <person name="Kawai M."/>
            <person name="Shinya K."/>
            <person name="Ikeda H."/>
        </authorList>
    </citation>
    <scope>NUCLEOTIDE SEQUENCE [LARGE SCALE GENOMIC DNA]</scope>
    <source>
        <strain evidence="4 5">M497-1</strain>
    </source>
</reference>
<accession>A0AAU9AZ20</accession>
<dbReference type="InterPro" id="IPR012373">
    <property type="entry name" value="Ferrdict_sens_TM"/>
</dbReference>
<dbReference type="Proteomes" id="UP000218824">
    <property type="component" value="Chromosome"/>
</dbReference>
<dbReference type="InterPro" id="IPR032623">
    <property type="entry name" value="FecR_N"/>
</dbReference>
<feature type="domain" description="FecR N-terminal" evidence="3">
    <location>
        <begin position="23"/>
        <end position="61"/>
    </location>
</feature>
<dbReference type="InterPro" id="IPR006860">
    <property type="entry name" value="FecR"/>
</dbReference>
<evidence type="ECO:0000313" key="4">
    <source>
        <dbReference type="EMBL" id="BAV99819.1"/>
    </source>
</evidence>
<keyword evidence="1" id="KW-0812">Transmembrane</keyword>
<dbReference type="AlphaFoldDB" id="A0AAU9AZ20"/>
<dbReference type="Pfam" id="PF16220">
    <property type="entry name" value="DUF4880"/>
    <property type="match status" value="1"/>
</dbReference>
<dbReference type="RefSeq" id="WP_096381047.1">
    <property type="nucleotide sequence ID" value="NZ_AP014940.1"/>
</dbReference>
<dbReference type="Gene3D" id="2.60.120.1440">
    <property type="match status" value="1"/>
</dbReference>
<dbReference type="PANTHER" id="PTHR30273:SF2">
    <property type="entry name" value="PROTEIN FECR"/>
    <property type="match status" value="1"/>
</dbReference>
<dbReference type="GO" id="GO:0016989">
    <property type="term" value="F:sigma factor antagonist activity"/>
    <property type="evidence" value="ECO:0007669"/>
    <property type="project" value="TreeGrafter"/>
</dbReference>
<gene>
    <name evidence="4" type="ORF">LEN_4332</name>
</gene>
<evidence type="ECO:0000259" key="2">
    <source>
        <dbReference type="Pfam" id="PF04773"/>
    </source>
</evidence>
<dbReference type="Gene3D" id="3.55.50.30">
    <property type="match status" value="1"/>
</dbReference>
<keyword evidence="1" id="KW-0472">Membrane</keyword>
<proteinExistence type="predicted"/>
<protein>
    <submittedName>
        <fullName evidence="4">Transcriptional regulator</fullName>
    </submittedName>
</protein>
<evidence type="ECO:0000256" key="1">
    <source>
        <dbReference type="SAM" id="Phobius"/>
    </source>
</evidence>
<feature type="transmembrane region" description="Helical" evidence="1">
    <location>
        <begin position="101"/>
        <end position="121"/>
    </location>
</feature>
<organism evidence="4 5">
    <name type="scientific">Lysobacter enzymogenes</name>
    <dbReference type="NCBI Taxonomy" id="69"/>
    <lineage>
        <taxon>Bacteria</taxon>
        <taxon>Pseudomonadati</taxon>
        <taxon>Pseudomonadota</taxon>
        <taxon>Gammaproteobacteria</taxon>
        <taxon>Lysobacterales</taxon>
        <taxon>Lysobacteraceae</taxon>
        <taxon>Lysobacter</taxon>
    </lineage>
</organism>
<sequence>MKCKIALVRDGSAEPGSRSIDEDAARWSEILRERDDATMREAFQAWQAQSPQHAQAYARADAARRLAELLAGEPQMQELRRETLGRVARDAALRRGRQRNWAVAASVMVFGLLGAIGLNLGNSWKVVGDARDALAGNVYQTGVGQRESFVLADGSSITLNTDSRVSTHYRDGLRAVTLERGQALFKVAKDRSRPFVVSAGGRQVTALGTEFDVYLSPRAFEVTLLEGRVTVTRAAKAAAAAASAKPAAGAAASLAELRPGEQFVALAKAAPQVRAADVRRVVSWRNGQIVFENERLGDAVAEINRYSQRKIVLADAHLASLKISGAFNTGDTGTFVEALTDYFPIERDTLDNDDIVLKPRAADTADAPAAPDAPIRG</sequence>
<dbReference type="Pfam" id="PF04773">
    <property type="entry name" value="FecR"/>
    <property type="match status" value="1"/>
</dbReference>
<dbReference type="EMBL" id="AP014940">
    <property type="protein sequence ID" value="BAV99819.1"/>
    <property type="molecule type" value="Genomic_DNA"/>
</dbReference>
<dbReference type="PIRSF" id="PIRSF018266">
    <property type="entry name" value="FecR"/>
    <property type="match status" value="1"/>
</dbReference>
<evidence type="ECO:0000313" key="5">
    <source>
        <dbReference type="Proteomes" id="UP000218824"/>
    </source>
</evidence>
<name>A0AAU9AZ20_LYSEN</name>
<evidence type="ECO:0000259" key="3">
    <source>
        <dbReference type="Pfam" id="PF16220"/>
    </source>
</evidence>
<dbReference type="GeneID" id="83066123"/>